<dbReference type="AlphaFoldDB" id="A0ABD0KHB6"/>
<evidence type="ECO:0000313" key="1">
    <source>
        <dbReference type="EMBL" id="KAK7486438.1"/>
    </source>
</evidence>
<evidence type="ECO:0000313" key="2">
    <source>
        <dbReference type="Proteomes" id="UP001519460"/>
    </source>
</evidence>
<protein>
    <submittedName>
        <fullName evidence="1">Uncharacterized protein</fullName>
    </submittedName>
</protein>
<proteinExistence type="predicted"/>
<gene>
    <name evidence="1" type="ORF">BaRGS_00022362</name>
</gene>
<keyword evidence="2" id="KW-1185">Reference proteome</keyword>
<comment type="caution">
    <text evidence="1">The sequence shown here is derived from an EMBL/GenBank/DDBJ whole genome shotgun (WGS) entry which is preliminary data.</text>
</comment>
<organism evidence="1 2">
    <name type="scientific">Batillaria attramentaria</name>
    <dbReference type="NCBI Taxonomy" id="370345"/>
    <lineage>
        <taxon>Eukaryota</taxon>
        <taxon>Metazoa</taxon>
        <taxon>Spiralia</taxon>
        <taxon>Lophotrochozoa</taxon>
        <taxon>Mollusca</taxon>
        <taxon>Gastropoda</taxon>
        <taxon>Caenogastropoda</taxon>
        <taxon>Sorbeoconcha</taxon>
        <taxon>Cerithioidea</taxon>
        <taxon>Batillariidae</taxon>
        <taxon>Batillaria</taxon>
    </lineage>
</organism>
<accession>A0ABD0KHB6</accession>
<dbReference type="EMBL" id="JACVVK020000179">
    <property type="protein sequence ID" value="KAK7486438.1"/>
    <property type="molecule type" value="Genomic_DNA"/>
</dbReference>
<sequence>MKGGGGGWTSLVQLPYSCISAVPIVQTSLHVAVYTGSQQLGNYGGGGGQTYYPSGQQRPAYTGLTYTNRQQPAYTAGGPFQPTYAGQQQPFYNYGYSQTGYDTSGYYDSECPNTGIRIQINGIPCNAAIDRYGSYLCYRHEYTSQECCQKCRTLKNAARIGCEYGDHSGRCAQLQSFDCYDLRNRQSCCETCERLRQPGARAGCEYGDMTPNCERVRQNPGLCYIPENRYLCCDTCSTIRVGDNSECPWGDQNQDLCQPFDQNGGIRINCYAPPIRRICCQSCQRLQEWIPAEIPGCEYGDRPVTFNTGTHRNLNCTSFMRYFGHEQCSVNQAVGTNCCYTCHRYSQG</sequence>
<reference evidence="1 2" key="1">
    <citation type="journal article" date="2023" name="Sci. Data">
        <title>Genome assembly of the Korean intertidal mud-creeper Batillaria attramentaria.</title>
        <authorList>
            <person name="Patra A.K."/>
            <person name="Ho P.T."/>
            <person name="Jun S."/>
            <person name="Lee S.J."/>
            <person name="Kim Y."/>
            <person name="Won Y.J."/>
        </authorList>
    </citation>
    <scope>NUCLEOTIDE SEQUENCE [LARGE SCALE GENOMIC DNA]</scope>
    <source>
        <strain evidence="1">Wonlab-2016</strain>
    </source>
</reference>
<dbReference type="Proteomes" id="UP001519460">
    <property type="component" value="Unassembled WGS sequence"/>
</dbReference>
<name>A0ABD0KHB6_9CAEN</name>